<proteinExistence type="predicted"/>
<dbReference type="Pfam" id="PF02383">
    <property type="entry name" value="Syja_N"/>
    <property type="match status" value="1"/>
</dbReference>
<dbReference type="InterPro" id="IPR002013">
    <property type="entry name" value="SAC_dom"/>
</dbReference>
<evidence type="ECO:0000256" key="1">
    <source>
        <dbReference type="ARBA" id="ARBA00004308"/>
    </source>
</evidence>
<evidence type="ECO:0000313" key="6">
    <source>
        <dbReference type="Proteomes" id="UP000001307"/>
    </source>
</evidence>
<evidence type="ECO:0000259" key="4">
    <source>
        <dbReference type="PROSITE" id="PS50275"/>
    </source>
</evidence>
<dbReference type="GO" id="GO:0012505">
    <property type="term" value="C:endomembrane system"/>
    <property type="evidence" value="ECO:0007669"/>
    <property type="project" value="UniProtKB-SubCell"/>
</dbReference>
<dbReference type="InterPro" id="IPR043573">
    <property type="entry name" value="Fig4-like"/>
</dbReference>
<dbReference type="PANTHER" id="PTHR45738:SF5">
    <property type="entry name" value="POLYPHOSPHOINOSITIDE PHOSPHATASE"/>
    <property type="match status" value="1"/>
</dbReference>
<feature type="domain" description="SAC" evidence="4">
    <location>
        <begin position="95"/>
        <end position="414"/>
    </location>
</feature>
<dbReference type="PANTHER" id="PTHR45738">
    <property type="entry name" value="POLYPHOSPHOINOSITIDE PHOSPHATASE"/>
    <property type="match status" value="1"/>
</dbReference>
<dbReference type="OrthoDB" id="405996at2759"/>
<comment type="subcellular location">
    <subcellularLocation>
        <location evidence="1">Endomembrane system</location>
    </subcellularLocation>
</comment>
<accession>E4X6F3</accession>
<dbReference type="EMBL" id="FN653027">
    <property type="protein sequence ID" value="CBY07966.1"/>
    <property type="molecule type" value="Genomic_DNA"/>
</dbReference>
<sequence>MAVGANVKPVGSAFGIIGLVRFFNGYYLYHVKSRQKVADLNGKTIYKILKTEYVYLPSSSARIKTKLEDKYLKGLALNISYQICLNLLISRCKYFNSVDLSTDFYYSKELNLTQPWPQCVTDPDKIESRFSWNHHHTSSLYRQLPKRWSLTLIHGFVSSRQLAGIFNAPILILIARRSSEFAGTRFNRRGCNLDGNVANEVETEQIVYRPGPFGKTTSFVQHRGSVPLFWSQDMGSVPQKPPIEIDHSDPWYTASTSHFRKLHSRYNGPIIALNLVKHNSGGETSLGHLYHEITKYINQFLPRNLQIIWEWVDIAKLRKEGSFAEFQPLCDELTKMVGITKSPTSCQNGVIRVNCVDCLDRTNLTQVSIGLVALEMQLRQLDVPFDVNTDSCAGIIFQKLFEEHGDIIGYQYGGSHWCTHLRAIAEKIHSHPSPKIFWRQFPDTTRILCRTMKSKSLLTCFS</sequence>
<dbReference type="FunCoup" id="E4X6F3">
    <property type="interactions" value="222"/>
</dbReference>
<organism evidence="5">
    <name type="scientific">Oikopleura dioica</name>
    <name type="common">Tunicate</name>
    <dbReference type="NCBI Taxonomy" id="34765"/>
    <lineage>
        <taxon>Eukaryota</taxon>
        <taxon>Metazoa</taxon>
        <taxon>Chordata</taxon>
        <taxon>Tunicata</taxon>
        <taxon>Appendicularia</taxon>
        <taxon>Copelata</taxon>
        <taxon>Oikopleuridae</taxon>
        <taxon>Oikopleura</taxon>
    </lineage>
</organism>
<name>E4X6F3_OIKDI</name>
<dbReference type="Proteomes" id="UP000001307">
    <property type="component" value="Unassembled WGS sequence"/>
</dbReference>
<dbReference type="GO" id="GO:0043813">
    <property type="term" value="F:phosphatidylinositol-3,5-bisphosphate 5-phosphatase activity"/>
    <property type="evidence" value="ECO:0007669"/>
    <property type="project" value="InterPro"/>
</dbReference>
<gene>
    <name evidence="5" type="ORF">GSOID_T00003329001</name>
</gene>
<dbReference type="InParanoid" id="E4X6F3"/>
<keyword evidence="2" id="KW-0378">Hydrolase</keyword>
<dbReference type="AlphaFoldDB" id="E4X6F3"/>
<evidence type="ECO:0000256" key="2">
    <source>
        <dbReference type="ARBA" id="ARBA00022801"/>
    </source>
</evidence>
<evidence type="ECO:0000313" key="5">
    <source>
        <dbReference type="EMBL" id="CBY07966.1"/>
    </source>
</evidence>
<dbReference type="GO" id="GO:0046856">
    <property type="term" value="P:phosphatidylinositol dephosphorylation"/>
    <property type="evidence" value="ECO:0007669"/>
    <property type="project" value="InterPro"/>
</dbReference>
<protein>
    <recommendedName>
        <fullName evidence="4">SAC domain-containing protein</fullName>
    </recommendedName>
</protein>
<evidence type="ECO:0000256" key="3">
    <source>
        <dbReference type="ARBA" id="ARBA00023136"/>
    </source>
</evidence>
<reference evidence="5" key="1">
    <citation type="journal article" date="2010" name="Science">
        <title>Plasticity of animal genome architecture unmasked by rapid evolution of a pelagic tunicate.</title>
        <authorList>
            <person name="Denoeud F."/>
            <person name="Henriet S."/>
            <person name="Mungpakdee S."/>
            <person name="Aury J.M."/>
            <person name="Da Silva C."/>
            <person name="Brinkmann H."/>
            <person name="Mikhaleva J."/>
            <person name="Olsen L.C."/>
            <person name="Jubin C."/>
            <person name="Canestro C."/>
            <person name="Bouquet J.M."/>
            <person name="Danks G."/>
            <person name="Poulain J."/>
            <person name="Campsteijn C."/>
            <person name="Adamski M."/>
            <person name="Cross I."/>
            <person name="Yadetie F."/>
            <person name="Muffato M."/>
            <person name="Louis A."/>
            <person name="Butcher S."/>
            <person name="Tsagkogeorga G."/>
            <person name="Konrad A."/>
            <person name="Singh S."/>
            <person name="Jensen M.F."/>
            <person name="Cong E.H."/>
            <person name="Eikeseth-Otteraa H."/>
            <person name="Noel B."/>
            <person name="Anthouard V."/>
            <person name="Porcel B.M."/>
            <person name="Kachouri-Lafond R."/>
            <person name="Nishino A."/>
            <person name="Ugolini M."/>
            <person name="Chourrout P."/>
            <person name="Nishida H."/>
            <person name="Aasland R."/>
            <person name="Huzurbazar S."/>
            <person name="Westhof E."/>
            <person name="Delsuc F."/>
            <person name="Lehrach H."/>
            <person name="Reinhardt R."/>
            <person name="Weissenbach J."/>
            <person name="Roy S.W."/>
            <person name="Artiguenave F."/>
            <person name="Postlethwait J.H."/>
            <person name="Manak J.R."/>
            <person name="Thompson E.M."/>
            <person name="Jaillon O."/>
            <person name="Du Pasquier L."/>
            <person name="Boudinot P."/>
            <person name="Liberles D.A."/>
            <person name="Volff J.N."/>
            <person name="Philippe H."/>
            <person name="Lenhard B."/>
            <person name="Roest Crollius H."/>
            <person name="Wincker P."/>
            <person name="Chourrout D."/>
        </authorList>
    </citation>
    <scope>NUCLEOTIDE SEQUENCE [LARGE SCALE GENOMIC DNA]</scope>
</reference>
<keyword evidence="3" id="KW-0472">Membrane</keyword>
<dbReference type="PROSITE" id="PS50275">
    <property type="entry name" value="SAC"/>
    <property type="match status" value="1"/>
</dbReference>
<keyword evidence="6" id="KW-1185">Reference proteome</keyword>